<feature type="region of interest" description="Disordered" evidence="1">
    <location>
        <begin position="16"/>
        <end position="39"/>
    </location>
</feature>
<dbReference type="SUPFAM" id="SSF52317">
    <property type="entry name" value="Class I glutamine amidotransferase-like"/>
    <property type="match status" value="1"/>
</dbReference>
<dbReference type="Proteomes" id="UP000326950">
    <property type="component" value="Unassembled WGS sequence"/>
</dbReference>
<dbReference type="GO" id="GO:0005634">
    <property type="term" value="C:nucleus"/>
    <property type="evidence" value="ECO:0007669"/>
    <property type="project" value="TreeGrafter"/>
</dbReference>
<dbReference type="AlphaFoldDB" id="A0A5N6UC81"/>
<dbReference type="Pfam" id="PF00117">
    <property type="entry name" value="GATase"/>
    <property type="match status" value="1"/>
</dbReference>
<name>A0A5N6UC81_ASPTM</name>
<keyword evidence="3" id="KW-0808">Transferase</keyword>
<evidence type="ECO:0000313" key="4">
    <source>
        <dbReference type="Proteomes" id="UP000326950"/>
    </source>
</evidence>
<accession>A0A5N6UC81</accession>
<dbReference type="Gene3D" id="3.40.50.880">
    <property type="match status" value="1"/>
</dbReference>
<dbReference type="PANTHER" id="PTHR42695:SF5">
    <property type="entry name" value="GLUTAMINE AMIDOTRANSFERASE YLR126C-RELATED"/>
    <property type="match status" value="1"/>
</dbReference>
<dbReference type="InterPro" id="IPR029062">
    <property type="entry name" value="Class_I_gatase-like"/>
</dbReference>
<keyword evidence="3" id="KW-0315">Glutamine amidotransferase</keyword>
<sequence>MQNRIEDDIERAEKQSNGFLSSSHSHLIQEPSSTTSSPEPLRIAVLVNTAPNNEFWNDVRKSYHAVFRDVAPDTQIDMHNPVFQDNSSDPREYDLIVLSGGKADASSSEPWVLARESPKTKILGICWGHQAITRAFGGEVRAVPTSPIAGLENVKLTEAGKKSFACALDINSYSLPEFHVREVAKPGLGVVHLAENHEMFVNQENTVLLFQAHPDIEAALAKKLLLEEDDVYNGNLSQQELEDHLKKLDHLTDGVKVLRRVIECVKE</sequence>
<dbReference type="PANTHER" id="PTHR42695">
    <property type="entry name" value="GLUTAMINE AMIDOTRANSFERASE YLR126C-RELATED"/>
    <property type="match status" value="1"/>
</dbReference>
<evidence type="ECO:0000313" key="3">
    <source>
        <dbReference type="EMBL" id="KAE8155891.1"/>
    </source>
</evidence>
<evidence type="ECO:0000256" key="1">
    <source>
        <dbReference type="SAM" id="MobiDB-lite"/>
    </source>
</evidence>
<reference evidence="3 4" key="1">
    <citation type="submission" date="2019-04" db="EMBL/GenBank/DDBJ databases">
        <title>Friends and foes A comparative genomics study of 23 Aspergillus species from section Flavi.</title>
        <authorList>
            <consortium name="DOE Joint Genome Institute"/>
            <person name="Kjaerbolling I."/>
            <person name="Vesth T."/>
            <person name="Frisvad J.C."/>
            <person name="Nybo J.L."/>
            <person name="Theobald S."/>
            <person name="Kildgaard S."/>
            <person name="Isbrandt T."/>
            <person name="Kuo A."/>
            <person name="Sato A."/>
            <person name="Lyhne E.K."/>
            <person name="Kogle M.E."/>
            <person name="Wiebenga A."/>
            <person name="Kun R.S."/>
            <person name="Lubbers R.J."/>
            <person name="Makela M.R."/>
            <person name="Barry K."/>
            <person name="Chovatia M."/>
            <person name="Clum A."/>
            <person name="Daum C."/>
            <person name="Haridas S."/>
            <person name="He G."/>
            <person name="LaButti K."/>
            <person name="Lipzen A."/>
            <person name="Mondo S."/>
            <person name="Riley R."/>
            <person name="Salamov A."/>
            <person name="Simmons B.A."/>
            <person name="Magnuson J.K."/>
            <person name="Henrissat B."/>
            <person name="Mortensen U.H."/>
            <person name="Larsen T.O."/>
            <person name="Devries R.P."/>
            <person name="Grigoriev I.V."/>
            <person name="Machida M."/>
            <person name="Baker S.E."/>
            <person name="Andersen M.R."/>
        </authorList>
    </citation>
    <scope>NUCLEOTIDE SEQUENCE [LARGE SCALE GENOMIC DNA]</scope>
    <source>
        <strain evidence="3 4">CBS 117626</strain>
    </source>
</reference>
<dbReference type="EMBL" id="ML738793">
    <property type="protein sequence ID" value="KAE8155891.1"/>
    <property type="molecule type" value="Genomic_DNA"/>
</dbReference>
<feature type="compositionally biased region" description="Polar residues" evidence="1">
    <location>
        <begin position="16"/>
        <end position="26"/>
    </location>
</feature>
<gene>
    <name evidence="3" type="ORF">BDV40DRAFT_306582</name>
</gene>
<evidence type="ECO:0000259" key="2">
    <source>
        <dbReference type="Pfam" id="PF00117"/>
    </source>
</evidence>
<protein>
    <submittedName>
        <fullName evidence="3">Copper/iron-regulated glutamine amidotransferase</fullName>
    </submittedName>
</protein>
<dbReference type="OrthoDB" id="92161at2759"/>
<organism evidence="3 4">
    <name type="scientific">Aspergillus tamarii</name>
    <dbReference type="NCBI Taxonomy" id="41984"/>
    <lineage>
        <taxon>Eukaryota</taxon>
        <taxon>Fungi</taxon>
        <taxon>Dikarya</taxon>
        <taxon>Ascomycota</taxon>
        <taxon>Pezizomycotina</taxon>
        <taxon>Eurotiomycetes</taxon>
        <taxon>Eurotiomycetidae</taxon>
        <taxon>Eurotiales</taxon>
        <taxon>Aspergillaceae</taxon>
        <taxon>Aspergillus</taxon>
        <taxon>Aspergillus subgen. Circumdati</taxon>
    </lineage>
</organism>
<dbReference type="PROSITE" id="PS51273">
    <property type="entry name" value="GATASE_TYPE_1"/>
    <property type="match status" value="1"/>
</dbReference>
<feature type="domain" description="Glutamine amidotransferase" evidence="2">
    <location>
        <begin position="89"/>
        <end position="224"/>
    </location>
</feature>
<feature type="compositionally biased region" description="Low complexity" evidence="1">
    <location>
        <begin position="30"/>
        <end position="39"/>
    </location>
</feature>
<dbReference type="InterPro" id="IPR044992">
    <property type="entry name" value="ChyE-like"/>
</dbReference>
<proteinExistence type="predicted"/>
<dbReference type="GO" id="GO:0005829">
    <property type="term" value="C:cytosol"/>
    <property type="evidence" value="ECO:0007669"/>
    <property type="project" value="TreeGrafter"/>
</dbReference>
<dbReference type="InterPro" id="IPR017926">
    <property type="entry name" value="GATASE"/>
</dbReference>
<dbReference type="GO" id="GO:0016740">
    <property type="term" value="F:transferase activity"/>
    <property type="evidence" value="ECO:0007669"/>
    <property type="project" value="UniProtKB-KW"/>
</dbReference>
<keyword evidence="4" id="KW-1185">Reference proteome</keyword>